<dbReference type="RefSeq" id="WP_003411164.1">
    <property type="nucleotide sequence ID" value="NZ_ACOM01000005.1"/>
</dbReference>
<name>C4IGL4_CLOBU</name>
<dbReference type="GO" id="GO:0005829">
    <property type="term" value="C:cytosol"/>
    <property type="evidence" value="ECO:0007669"/>
    <property type="project" value="TreeGrafter"/>
</dbReference>
<dbReference type="HOGENOM" id="CLU_113688_0_2_9"/>
<evidence type="ECO:0000256" key="3">
    <source>
        <dbReference type="HAMAP-Rule" id="MF_00436"/>
    </source>
</evidence>
<proteinExistence type="inferred from homology"/>
<accession>C4IGL4</accession>
<dbReference type="eggNOG" id="COG1923">
    <property type="taxonomic scope" value="Bacteria"/>
</dbReference>
<dbReference type="InterPro" id="IPR047575">
    <property type="entry name" value="Sm"/>
</dbReference>
<dbReference type="STRING" id="1492.ATN24_09885"/>
<reference evidence="5 6" key="1">
    <citation type="submission" date="2009-08" db="EMBL/GenBank/DDBJ databases">
        <authorList>
            <person name="Shrivastava S."/>
            <person name="Brinkac L.B."/>
            <person name="Brown J.L."/>
            <person name="Bruce D.B."/>
            <person name="Detter C."/>
            <person name="Green L.D."/>
            <person name="Munk C.A."/>
            <person name="Rogers Y.C."/>
            <person name="Tapia R."/>
            <person name="Sims D.R."/>
            <person name="Smith L.A."/>
            <person name="Smith T.J."/>
            <person name="Sutton G."/>
            <person name="Brettin T."/>
        </authorList>
    </citation>
    <scope>NUCLEOTIDE SEQUENCE [LARGE SCALE GENOMIC DNA]</scope>
    <source>
        <strain evidence="6">E4 str. BoNT E BL5262</strain>
    </source>
</reference>
<feature type="domain" description="Sm" evidence="4">
    <location>
        <begin position="14"/>
        <end position="74"/>
    </location>
</feature>
<comment type="function">
    <text evidence="3">RNA chaperone that binds small regulatory RNA (sRNAs) and mRNAs to facilitate mRNA translational regulation in response to envelope stress, environmental stress and changes in metabolite concentrations. Also binds with high specificity to tRNAs.</text>
</comment>
<dbReference type="AlphaFoldDB" id="C4IGL4"/>
<dbReference type="EMBL" id="ACOM01000005">
    <property type="protein sequence ID" value="EEP53135.1"/>
    <property type="molecule type" value="Genomic_DNA"/>
</dbReference>
<dbReference type="PANTHER" id="PTHR34772">
    <property type="entry name" value="RNA-BINDING PROTEIN HFQ"/>
    <property type="match status" value="1"/>
</dbReference>
<evidence type="ECO:0000313" key="6">
    <source>
        <dbReference type="Proteomes" id="UP000003081"/>
    </source>
</evidence>
<dbReference type="GO" id="GO:0006355">
    <property type="term" value="P:regulation of DNA-templated transcription"/>
    <property type="evidence" value="ECO:0007669"/>
    <property type="project" value="InterPro"/>
</dbReference>
<dbReference type="CDD" id="cd01716">
    <property type="entry name" value="Hfq"/>
    <property type="match status" value="1"/>
</dbReference>
<comment type="similarity">
    <text evidence="3">Belongs to the Hfq family.</text>
</comment>
<evidence type="ECO:0000256" key="1">
    <source>
        <dbReference type="ARBA" id="ARBA00022884"/>
    </source>
</evidence>
<dbReference type="HAMAP" id="MF_00436">
    <property type="entry name" value="Hfq"/>
    <property type="match status" value="1"/>
</dbReference>
<keyword evidence="6" id="KW-1185">Reference proteome</keyword>
<organism evidence="5 6">
    <name type="scientific">Clostridium butyricum E4 str. BoNT E BL5262</name>
    <dbReference type="NCBI Taxonomy" id="632245"/>
    <lineage>
        <taxon>Bacteria</taxon>
        <taxon>Bacillati</taxon>
        <taxon>Bacillota</taxon>
        <taxon>Clostridia</taxon>
        <taxon>Eubacteriales</taxon>
        <taxon>Clostridiaceae</taxon>
        <taxon>Clostridium</taxon>
    </lineage>
</organism>
<dbReference type="SUPFAM" id="SSF50182">
    <property type="entry name" value="Sm-like ribonucleoproteins"/>
    <property type="match status" value="1"/>
</dbReference>
<dbReference type="PROSITE" id="PS52002">
    <property type="entry name" value="SM"/>
    <property type="match status" value="1"/>
</dbReference>
<dbReference type="GO" id="GO:0045974">
    <property type="term" value="P:regulation of translation, ncRNA-mediated"/>
    <property type="evidence" value="ECO:0007669"/>
    <property type="project" value="TreeGrafter"/>
</dbReference>
<evidence type="ECO:0000256" key="2">
    <source>
        <dbReference type="ARBA" id="ARBA00023016"/>
    </source>
</evidence>
<keyword evidence="2 3" id="KW-0346">Stress response</keyword>
<dbReference type="InterPro" id="IPR005001">
    <property type="entry name" value="Hfq"/>
</dbReference>
<dbReference type="GO" id="GO:0043487">
    <property type="term" value="P:regulation of RNA stability"/>
    <property type="evidence" value="ECO:0007669"/>
    <property type="project" value="TreeGrafter"/>
</dbReference>
<dbReference type="Gene3D" id="2.30.30.100">
    <property type="match status" value="1"/>
</dbReference>
<dbReference type="GO" id="GO:0003723">
    <property type="term" value="F:RNA binding"/>
    <property type="evidence" value="ECO:0007669"/>
    <property type="project" value="UniProtKB-UniRule"/>
</dbReference>
<keyword evidence="1 3" id="KW-0694">RNA-binding</keyword>
<dbReference type="InterPro" id="IPR010920">
    <property type="entry name" value="LSM_dom_sf"/>
</dbReference>
<dbReference type="PANTHER" id="PTHR34772:SF1">
    <property type="entry name" value="RNA-BINDING PROTEIN HFQ"/>
    <property type="match status" value="1"/>
</dbReference>
<protein>
    <recommendedName>
        <fullName evidence="3">RNA-binding protein Hfq</fullName>
    </recommendedName>
</protein>
<evidence type="ECO:0000313" key="5">
    <source>
        <dbReference type="EMBL" id="EEP53135.1"/>
    </source>
</evidence>
<dbReference type="NCBIfam" id="TIGR02383">
    <property type="entry name" value="Hfq"/>
    <property type="match status" value="1"/>
</dbReference>
<gene>
    <name evidence="3 5" type="primary">hfq</name>
    <name evidence="5" type="ORF">CLP_2021</name>
</gene>
<comment type="caution">
    <text evidence="5">The sequence shown here is derived from an EMBL/GenBank/DDBJ whole genome shotgun (WGS) entry which is preliminary data.</text>
</comment>
<comment type="subunit">
    <text evidence="3">Homohexamer.</text>
</comment>
<sequence>MVNKTVNTVNNIQDIFLNNARKNRTNLTVHLLNGFQIKGIVKGFDNFTVILECDENMMLIYKHSISTITPEKPIPFINN</sequence>
<dbReference type="Proteomes" id="UP000003081">
    <property type="component" value="Unassembled WGS sequence"/>
</dbReference>
<dbReference type="Pfam" id="PF17209">
    <property type="entry name" value="Hfq"/>
    <property type="match status" value="1"/>
</dbReference>
<evidence type="ECO:0000259" key="4">
    <source>
        <dbReference type="PROSITE" id="PS52002"/>
    </source>
</evidence>